<sequence length="56" mass="6176">MPPGRENTTGWFLSGVTTPHCLNLAGSGNTMADHFRGCNRSLNQTEVLDQNTRRSQ</sequence>
<protein>
    <submittedName>
        <fullName evidence="1">Uncharacterized protein</fullName>
    </submittedName>
</protein>
<dbReference type="Proteomes" id="UP000197783">
    <property type="component" value="Unassembled WGS sequence"/>
</dbReference>
<reference evidence="1 2" key="1">
    <citation type="submission" date="2017-03" db="EMBL/GenBank/DDBJ databases">
        <title>Genome sequence of Sphingomonas mucosissima DSM 17494.</title>
        <authorList>
            <person name="Poehlein A."/>
            <person name="Wuebbeler J.H."/>
            <person name="Steinbuechel A."/>
            <person name="Daniel R."/>
        </authorList>
    </citation>
    <scope>NUCLEOTIDE SEQUENCE [LARGE SCALE GENOMIC DNA]</scope>
    <source>
        <strain evidence="1 2">DSM 17494</strain>
    </source>
</reference>
<dbReference type="AlphaFoldDB" id="A0A245ZFU7"/>
<dbReference type="EMBL" id="NBBJ01000005">
    <property type="protein sequence ID" value="OWK28604.1"/>
    <property type="molecule type" value="Genomic_DNA"/>
</dbReference>
<evidence type="ECO:0000313" key="1">
    <source>
        <dbReference type="EMBL" id="OWK28604.1"/>
    </source>
</evidence>
<name>A0A245ZFU7_9SPHN</name>
<comment type="caution">
    <text evidence="1">The sequence shown here is derived from an EMBL/GenBank/DDBJ whole genome shotgun (WGS) entry which is preliminary data.</text>
</comment>
<gene>
    <name evidence="1" type="ORF">SPMU_28660</name>
</gene>
<organism evidence="1 2">
    <name type="scientific">Sphingomonas mucosissima</name>
    <dbReference type="NCBI Taxonomy" id="370959"/>
    <lineage>
        <taxon>Bacteria</taxon>
        <taxon>Pseudomonadati</taxon>
        <taxon>Pseudomonadota</taxon>
        <taxon>Alphaproteobacteria</taxon>
        <taxon>Sphingomonadales</taxon>
        <taxon>Sphingomonadaceae</taxon>
        <taxon>Sphingomonas</taxon>
    </lineage>
</organism>
<evidence type="ECO:0000313" key="2">
    <source>
        <dbReference type="Proteomes" id="UP000197783"/>
    </source>
</evidence>
<proteinExistence type="predicted"/>
<keyword evidence="2" id="KW-1185">Reference proteome</keyword>
<accession>A0A245ZFU7</accession>